<dbReference type="GO" id="GO:0016655">
    <property type="term" value="F:oxidoreductase activity, acting on NAD(P)H, quinone or similar compound as acceptor"/>
    <property type="evidence" value="ECO:0007669"/>
    <property type="project" value="UniProtKB-UniRule"/>
</dbReference>
<sequence>MANVIKIKKGLNIPLVGEADNVIINAAKSTRYALIPDDFHGVVPKILVKSGEKVKVGTPLMCDKNRPEVCFVSPVSGEVTEVVRGERRKVMEITLKSDDKFDAVDFGKHEISEMTVAEIKEMLLRSGLFPYIKQRPYDIIANPEDTPRDIFVTAIDSAPLAPAFSLILKREEESLKTGLAVLARLTSGKVYLGIDNNDAVSVSVPGCETVRFEGKHPVGNVGVQIAAISPVNKGETVWTLSAFDLLLIGRLFNTGKPDFTRVIALTGSEVKRPEYLKTTVGISVDVLLNGNLKEDGRNKRIISGNVLTGTQIDEKGYLRFYSSQMTVIPEGDDCNEFLGWATPGFGKFSVSHTFIAWLCGKKRKYDIDARIRGGERGIIMSGEYDKVFPMNILPEFLIKAVIAFDIDKMENLGIYEVAPEDFALCEFVDTSKLPLQKIIRNGLDELMKEMN</sequence>
<dbReference type="Pfam" id="PF05896">
    <property type="entry name" value="NQRA_N"/>
    <property type="match status" value="1"/>
</dbReference>
<evidence type="ECO:0000256" key="8">
    <source>
        <dbReference type="HAMAP-Rule" id="MF_00425"/>
    </source>
</evidence>
<accession>A0A9D9H649</accession>
<keyword evidence="2 8" id="KW-1278">Translocase</keyword>
<dbReference type="EMBL" id="JADIMW010000026">
    <property type="protein sequence ID" value="MBO8437781.1"/>
    <property type="molecule type" value="Genomic_DNA"/>
</dbReference>
<reference evidence="12" key="1">
    <citation type="submission" date="2020-10" db="EMBL/GenBank/DDBJ databases">
        <authorList>
            <person name="Gilroy R."/>
        </authorList>
    </citation>
    <scope>NUCLEOTIDE SEQUENCE</scope>
    <source>
        <strain evidence="12">G3-4614</strain>
    </source>
</reference>
<evidence type="ECO:0000256" key="1">
    <source>
        <dbReference type="ARBA" id="ARBA00022448"/>
    </source>
</evidence>
<evidence type="ECO:0000256" key="5">
    <source>
        <dbReference type="ARBA" id="ARBA00023065"/>
    </source>
</evidence>
<dbReference type="Pfam" id="PF11973">
    <property type="entry name" value="NQRA_SLBB"/>
    <property type="match status" value="1"/>
</dbReference>
<proteinExistence type="inferred from homology"/>
<dbReference type="EC" id="7.2.1.1" evidence="8"/>
<feature type="domain" description="Na(+)-translocating NADH-quinone reductase subunit A C-terminal" evidence="10">
    <location>
        <begin position="262"/>
        <end position="312"/>
    </location>
</feature>
<dbReference type="Pfam" id="PF24836">
    <property type="entry name" value="NQRA_2nd"/>
    <property type="match status" value="1"/>
</dbReference>
<dbReference type="InterPro" id="IPR008703">
    <property type="entry name" value="NqrA"/>
</dbReference>
<gene>
    <name evidence="8" type="primary">nqrA</name>
    <name evidence="12" type="ORF">IAC54_02640</name>
</gene>
<evidence type="ECO:0000259" key="9">
    <source>
        <dbReference type="Pfam" id="PF05896"/>
    </source>
</evidence>
<evidence type="ECO:0000256" key="7">
    <source>
        <dbReference type="ARBA" id="ARBA00023201"/>
    </source>
</evidence>
<keyword evidence="7 8" id="KW-0739">Sodium transport</keyword>
<feature type="domain" description="NqrA N-terminal barrel-sandwich hybrid" evidence="9">
    <location>
        <begin position="5"/>
        <end position="97"/>
    </location>
</feature>
<feature type="domain" description="NqrA second alpha/beta" evidence="11">
    <location>
        <begin position="116"/>
        <end position="256"/>
    </location>
</feature>
<evidence type="ECO:0000256" key="3">
    <source>
        <dbReference type="ARBA" id="ARBA00023027"/>
    </source>
</evidence>
<name>A0A9D9H649_9BACT</name>
<keyword evidence="6 8" id="KW-0830">Ubiquinone</keyword>
<dbReference type="InterPro" id="IPR022615">
    <property type="entry name" value="NqrA_C_domain"/>
</dbReference>
<keyword evidence="5 8" id="KW-0406">Ion transport</keyword>
<comment type="function">
    <text evidence="8">NQR complex catalyzes the reduction of ubiquinone-1 to ubiquinol by two successive reactions, coupled with the transport of Na(+) ions from the cytoplasm to the periplasm. NqrA to NqrE are probably involved in the second step, the conversion of ubisemiquinone to ubiquinol.</text>
</comment>
<dbReference type="HAMAP" id="MF_00425">
    <property type="entry name" value="NqrA"/>
    <property type="match status" value="1"/>
</dbReference>
<evidence type="ECO:0000259" key="11">
    <source>
        <dbReference type="Pfam" id="PF24836"/>
    </source>
</evidence>
<evidence type="ECO:0000313" key="13">
    <source>
        <dbReference type="Proteomes" id="UP000823636"/>
    </source>
</evidence>
<evidence type="ECO:0000259" key="10">
    <source>
        <dbReference type="Pfam" id="PF11973"/>
    </source>
</evidence>
<protein>
    <recommendedName>
        <fullName evidence="8">Na(+)-translocating NADH-quinone reductase subunit A</fullName>
        <shortName evidence="8">Na(+)-NQR subunit A</shortName>
        <shortName evidence="8">Na(+)-translocating NQR subunit A</shortName>
        <ecNumber evidence="8">7.2.1.1</ecNumber>
    </recommendedName>
    <alternativeName>
        <fullName evidence="8">NQR complex subunit A</fullName>
    </alternativeName>
    <alternativeName>
        <fullName evidence="8">NQR-1 subunit A</fullName>
    </alternativeName>
</protein>
<organism evidence="12 13">
    <name type="scientific">Candidatus Caccoplasma merdipullorum</name>
    <dbReference type="NCBI Taxonomy" id="2840718"/>
    <lineage>
        <taxon>Bacteria</taxon>
        <taxon>Pseudomonadati</taxon>
        <taxon>Bacteroidota</taxon>
        <taxon>Bacteroidia</taxon>
        <taxon>Bacteroidales</taxon>
        <taxon>Bacteroidaceae</taxon>
        <taxon>Bacteroidaceae incertae sedis</taxon>
        <taxon>Candidatus Caccoplasma</taxon>
    </lineage>
</organism>
<dbReference type="Proteomes" id="UP000823636">
    <property type="component" value="Unassembled WGS sequence"/>
</dbReference>
<comment type="subunit">
    <text evidence="8">Composed of six subunits; NqrA, NqrB, NqrC, NqrD, NqrE and NqrF.</text>
</comment>
<evidence type="ECO:0000256" key="2">
    <source>
        <dbReference type="ARBA" id="ARBA00022967"/>
    </source>
</evidence>
<dbReference type="PANTHER" id="PTHR37839">
    <property type="entry name" value="NA(+)-TRANSLOCATING NADH-QUINONE REDUCTASE SUBUNIT A"/>
    <property type="match status" value="1"/>
</dbReference>
<evidence type="ECO:0000313" key="12">
    <source>
        <dbReference type="EMBL" id="MBO8437781.1"/>
    </source>
</evidence>
<dbReference type="PANTHER" id="PTHR37839:SF1">
    <property type="entry name" value="NA(+)-TRANSLOCATING NADH-QUINONE REDUCTASE SUBUNIT A"/>
    <property type="match status" value="1"/>
</dbReference>
<comment type="catalytic activity">
    <reaction evidence="8">
        <text>a ubiquinone + n Na(+)(in) + NADH + H(+) = a ubiquinol + n Na(+)(out) + NAD(+)</text>
        <dbReference type="Rhea" id="RHEA:47748"/>
        <dbReference type="Rhea" id="RHEA-COMP:9565"/>
        <dbReference type="Rhea" id="RHEA-COMP:9566"/>
        <dbReference type="ChEBI" id="CHEBI:15378"/>
        <dbReference type="ChEBI" id="CHEBI:16389"/>
        <dbReference type="ChEBI" id="CHEBI:17976"/>
        <dbReference type="ChEBI" id="CHEBI:29101"/>
        <dbReference type="ChEBI" id="CHEBI:57540"/>
        <dbReference type="ChEBI" id="CHEBI:57945"/>
        <dbReference type="EC" id="7.2.1.1"/>
    </reaction>
</comment>
<dbReference type="AlphaFoldDB" id="A0A9D9H649"/>
<keyword evidence="3 8" id="KW-0520">NAD</keyword>
<evidence type="ECO:0000256" key="6">
    <source>
        <dbReference type="ARBA" id="ARBA00023075"/>
    </source>
</evidence>
<dbReference type="NCBIfam" id="TIGR01936">
    <property type="entry name" value="nqrA"/>
    <property type="match status" value="1"/>
</dbReference>
<dbReference type="NCBIfam" id="NF003761">
    <property type="entry name" value="PRK05352.1-4"/>
    <property type="match status" value="1"/>
</dbReference>
<dbReference type="GO" id="GO:0006814">
    <property type="term" value="P:sodium ion transport"/>
    <property type="evidence" value="ECO:0007669"/>
    <property type="project" value="UniProtKB-UniRule"/>
</dbReference>
<dbReference type="InterPro" id="IPR056148">
    <property type="entry name" value="NQRA_2nd"/>
</dbReference>
<keyword evidence="1 8" id="KW-0813">Transport</keyword>
<dbReference type="InterPro" id="IPR056147">
    <property type="entry name" value="NQRA_N"/>
</dbReference>
<reference evidence="12" key="2">
    <citation type="journal article" date="2021" name="PeerJ">
        <title>Extensive microbial diversity within the chicken gut microbiome revealed by metagenomics and culture.</title>
        <authorList>
            <person name="Gilroy R."/>
            <person name="Ravi A."/>
            <person name="Getino M."/>
            <person name="Pursley I."/>
            <person name="Horton D.L."/>
            <person name="Alikhan N.F."/>
            <person name="Baker D."/>
            <person name="Gharbi K."/>
            <person name="Hall N."/>
            <person name="Watson M."/>
            <person name="Adriaenssens E.M."/>
            <person name="Foster-Nyarko E."/>
            <person name="Jarju S."/>
            <person name="Secka A."/>
            <person name="Antonio M."/>
            <person name="Oren A."/>
            <person name="Chaudhuri R.R."/>
            <person name="La Ragione R."/>
            <person name="Hildebrand F."/>
            <person name="Pallen M.J."/>
        </authorList>
    </citation>
    <scope>NUCLEOTIDE SEQUENCE</scope>
    <source>
        <strain evidence="12">G3-4614</strain>
    </source>
</reference>
<comment type="caution">
    <text evidence="12">The sequence shown here is derived from an EMBL/GenBank/DDBJ whole genome shotgun (WGS) entry which is preliminary data.</text>
</comment>
<comment type="similarity">
    <text evidence="8">Belongs to the NqrA family.</text>
</comment>
<keyword evidence="4 8" id="KW-0915">Sodium</keyword>
<evidence type="ECO:0000256" key="4">
    <source>
        <dbReference type="ARBA" id="ARBA00023053"/>
    </source>
</evidence>